<dbReference type="CDD" id="cd15482">
    <property type="entry name" value="Sialidase_non-viral"/>
    <property type="match status" value="1"/>
</dbReference>
<accession>A0A1M5XZE7</accession>
<sequence length="268" mass="29877">MAQRIASFSLVFILIGLLFSFVTASRGCAADATEQSVRAELIWSQSDGLRHEIFSSSFCAGEWAEPQQITDDNADNLHPSIDIGPDGRKWAAWTALEESGMELRYSQNDGDRWQPSALIPSDLASNIKPSIMVAEDGVVWVAWSANDGGLDDIYYSRFLNGEWDDAQPIHDPNQVPDILPVLSLDETGSPLVTWQRYQNGGYVQVESIWEGSAWGEPTEFPEEDELTDDQDVLVQALTLPDFVSDTRQVFVKFIEESPEEPDCTVITR</sequence>
<proteinExistence type="predicted"/>
<dbReference type="RefSeq" id="WP_073378042.1">
    <property type="nucleotide sequence ID" value="NZ_FQXS01000025.1"/>
</dbReference>
<organism evidence="1 2">
    <name type="scientific">Desulfofustis glycolicus DSM 9705</name>
    <dbReference type="NCBI Taxonomy" id="1121409"/>
    <lineage>
        <taxon>Bacteria</taxon>
        <taxon>Pseudomonadati</taxon>
        <taxon>Thermodesulfobacteriota</taxon>
        <taxon>Desulfobulbia</taxon>
        <taxon>Desulfobulbales</taxon>
        <taxon>Desulfocapsaceae</taxon>
        <taxon>Desulfofustis</taxon>
    </lineage>
</organism>
<keyword evidence="2" id="KW-1185">Reference proteome</keyword>
<reference evidence="1 2" key="1">
    <citation type="submission" date="2016-11" db="EMBL/GenBank/DDBJ databases">
        <authorList>
            <person name="Jaros S."/>
            <person name="Januszkiewicz K."/>
            <person name="Wedrychowicz H."/>
        </authorList>
    </citation>
    <scope>NUCLEOTIDE SEQUENCE [LARGE SCALE GENOMIC DNA]</scope>
    <source>
        <strain evidence="1 2">DSM 9705</strain>
    </source>
</reference>
<dbReference type="InterPro" id="IPR036278">
    <property type="entry name" value="Sialidase_sf"/>
</dbReference>
<evidence type="ECO:0000313" key="2">
    <source>
        <dbReference type="Proteomes" id="UP000184139"/>
    </source>
</evidence>
<dbReference type="Proteomes" id="UP000184139">
    <property type="component" value="Unassembled WGS sequence"/>
</dbReference>
<dbReference type="STRING" id="1121409.SAMN02745124_03489"/>
<name>A0A1M5XZE7_9BACT</name>
<gene>
    <name evidence="1" type="ORF">SAMN02745124_03489</name>
</gene>
<dbReference type="OrthoDB" id="5431531at2"/>
<dbReference type="SUPFAM" id="SSF50939">
    <property type="entry name" value="Sialidases"/>
    <property type="match status" value="1"/>
</dbReference>
<dbReference type="EMBL" id="FQXS01000025">
    <property type="protein sequence ID" value="SHI05180.1"/>
    <property type="molecule type" value="Genomic_DNA"/>
</dbReference>
<dbReference type="AlphaFoldDB" id="A0A1M5XZE7"/>
<protein>
    <recommendedName>
        <fullName evidence="3">BNR repeat-like domain-containing protein</fullName>
    </recommendedName>
</protein>
<evidence type="ECO:0008006" key="3">
    <source>
        <dbReference type="Google" id="ProtNLM"/>
    </source>
</evidence>
<dbReference type="Gene3D" id="2.120.10.10">
    <property type="match status" value="1"/>
</dbReference>
<evidence type="ECO:0000313" key="1">
    <source>
        <dbReference type="EMBL" id="SHI05180.1"/>
    </source>
</evidence>